<dbReference type="NCBIfam" id="TIGR04336">
    <property type="entry name" value="AmmeMemoSam_B"/>
    <property type="match status" value="1"/>
</dbReference>
<dbReference type="Pfam" id="PF01875">
    <property type="entry name" value="Memo"/>
    <property type="match status" value="1"/>
</dbReference>
<dbReference type="HAMAP" id="MF_00055">
    <property type="entry name" value="MEMO1"/>
    <property type="match status" value="1"/>
</dbReference>
<dbReference type="PANTHER" id="PTHR11060:SF0">
    <property type="entry name" value="PROTEIN MEMO1"/>
    <property type="match status" value="1"/>
</dbReference>
<organism evidence="2 3">
    <name type="scientific">Ambrosiozyma monospora</name>
    <name type="common">Yeast</name>
    <name type="synonym">Endomycopsis monosporus</name>
    <dbReference type="NCBI Taxonomy" id="43982"/>
    <lineage>
        <taxon>Eukaryota</taxon>
        <taxon>Fungi</taxon>
        <taxon>Dikarya</taxon>
        <taxon>Ascomycota</taxon>
        <taxon>Saccharomycotina</taxon>
        <taxon>Pichiomycetes</taxon>
        <taxon>Pichiales</taxon>
        <taxon>Pichiaceae</taxon>
        <taxon>Ambrosiozyma</taxon>
    </lineage>
</organism>
<dbReference type="Gene3D" id="3.40.830.10">
    <property type="entry name" value="LigB-like"/>
    <property type="match status" value="1"/>
</dbReference>
<dbReference type="OrthoDB" id="417112at2759"/>
<dbReference type="Proteomes" id="UP001165063">
    <property type="component" value="Unassembled WGS sequence"/>
</dbReference>
<evidence type="ECO:0000313" key="3">
    <source>
        <dbReference type="Proteomes" id="UP001165063"/>
    </source>
</evidence>
<comment type="caution">
    <text evidence="2">The sequence shown here is derived from an EMBL/GenBank/DDBJ whole genome shotgun (WGS) entry which is preliminary data.</text>
</comment>
<evidence type="ECO:0000256" key="1">
    <source>
        <dbReference type="ARBA" id="ARBA00006315"/>
    </source>
</evidence>
<keyword evidence="3" id="KW-1185">Reference proteome</keyword>
<dbReference type="EMBL" id="BSXU01002875">
    <property type="protein sequence ID" value="GMG39385.1"/>
    <property type="molecule type" value="Genomic_DNA"/>
</dbReference>
<accession>A0A9W7DL94</accession>
<dbReference type="InterPro" id="IPR002737">
    <property type="entry name" value="MEMO1_fam"/>
</dbReference>
<evidence type="ECO:0000313" key="2">
    <source>
        <dbReference type="EMBL" id="GMG39385.1"/>
    </source>
</evidence>
<dbReference type="PANTHER" id="PTHR11060">
    <property type="entry name" value="PROTEIN MEMO1"/>
    <property type="match status" value="1"/>
</dbReference>
<comment type="similarity">
    <text evidence="1">Belongs to the MEMO1 family.</text>
</comment>
<proteinExistence type="inferred from homology"/>
<protein>
    <submittedName>
        <fullName evidence="2">Unnamed protein product</fullName>
    </submittedName>
</protein>
<name>A0A9W7DL94_AMBMO</name>
<dbReference type="CDD" id="cd07361">
    <property type="entry name" value="MEMO_like"/>
    <property type="match status" value="1"/>
</dbReference>
<sequence>MSTSNGTPLVRAATHAGSWYTGSQSRLNSQLDTFLAKAPPTVSGARVVIGPHAGYSYAGPTLAQTYKAFDPTNIKRVFIMGPSHHVYFKGSVWTTGCDFYETPLGNVKVDTDVINELVSKDSKMFKKMTLDADEDEHSFEMHMPFLYKVTHGSSNGVPTIIPIMVSGTDEKFEKKLADYLRPYFDDDSNAFIISTDFCHWGSRFGYTAYTPDGTIENIRELSYRSKIPSSSLKIYESIEALDKKAMEVASTGSYAKFKKYIYATENTICGAKPLSILMALMEPSLSEDTKDGQFKWIGYTQSSQVVSPSDSSVSYASGYAVI</sequence>
<reference evidence="2" key="1">
    <citation type="submission" date="2023-04" db="EMBL/GenBank/DDBJ databases">
        <title>Ambrosiozyma monospora NBRC 1965.</title>
        <authorList>
            <person name="Ichikawa N."/>
            <person name="Sato H."/>
            <person name="Tonouchi N."/>
        </authorList>
    </citation>
    <scope>NUCLEOTIDE SEQUENCE</scope>
    <source>
        <strain evidence="2">NBRC 1965</strain>
    </source>
</reference>
<dbReference type="AlphaFoldDB" id="A0A9W7DL94"/>
<gene>
    <name evidence="2" type="ORF">Amon01_000529800</name>
</gene>